<evidence type="ECO:0000259" key="8">
    <source>
        <dbReference type="PROSITE" id="PS50850"/>
    </source>
</evidence>
<dbReference type="InterPro" id="IPR020846">
    <property type="entry name" value="MFS_dom"/>
</dbReference>
<dbReference type="RefSeq" id="WP_176065615.1">
    <property type="nucleotide sequence ID" value="NZ_JABWMJ010000001.1"/>
</dbReference>
<feature type="transmembrane region" description="Helical" evidence="7">
    <location>
        <begin position="382"/>
        <end position="401"/>
    </location>
</feature>
<comment type="subcellular location">
    <subcellularLocation>
        <location evidence="1">Membrane</location>
        <topology evidence="1">Multi-pass membrane protein</topology>
    </subcellularLocation>
</comment>
<feature type="transmembrane region" description="Helical" evidence="7">
    <location>
        <begin position="235"/>
        <end position="256"/>
    </location>
</feature>
<dbReference type="GO" id="GO:0022857">
    <property type="term" value="F:transmembrane transporter activity"/>
    <property type="evidence" value="ECO:0007669"/>
    <property type="project" value="InterPro"/>
</dbReference>
<feature type="transmembrane region" description="Helical" evidence="7">
    <location>
        <begin position="301"/>
        <end position="321"/>
    </location>
</feature>
<feature type="domain" description="Major facilitator superfamily (MFS) profile" evidence="8">
    <location>
        <begin position="15"/>
        <end position="435"/>
    </location>
</feature>
<feature type="transmembrane region" description="Helical" evidence="7">
    <location>
        <begin position="110"/>
        <end position="130"/>
    </location>
</feature>
<evidence type="ECO:0000256" key="4">
    <source>
        <dbReference type="ARBA" id="ARBA00022989"/>
    </source>
</evidence>
<keyword evidence="3 7" id="KW-0812">Transmembrane</keyword>
<keyword evidence="5 7" id="KW-0472">Membrane</keyword>
<keyword evidence="4 7" id="KW-1133">Transmembrane helix</keyword>
<feature type="transmembrane region" description="Helical" evidence="7">
    <location>
        <begin position="45"/>
        <end position="64"/>
    </location>
</feature>
<dbReference type="GO" id="GO:0016020">
    <property type="term" value="C:membrane"/>
    <property type="evidence" value="ECO:0007669"/>
    <property type="project" value="UniProtKB-SubCell"/>
</dbReference>
<evidence type="ECO:0000313" key="9">
    <source>
        <dbReference type="EMBL" id="NUZ04566.1"/>
    </source>
</evidence>
<feature type="transmembrane region" description="Helical" evidence="7">
    <location>
        <begin position="85"/>
        <end position="104"/>
    </location>
</feature>
<accession>A0A7Y6TV48</accession>
<feature type="transmembrane region" description="Helical" evidence="7">
    <location>
        <begin position="150"/>
        <end position="173"/>
    </location>
</feature>
<feature type="transmembrane region" description="Helical" evidence="7">
    <location>
        <begin position="20"/>
        <end position="39"/>
    </location>
</feature>
<feature type="transmembrane region" description="Helical" evidence="7">
    <location>
        <begin position="407"/>
        <end position="427"/>
    </location>
</feature>
<reference evidence="9 10" key="1">
    <citation type="submission" date="2020-06" db="EMBL/GenBank/DDBJ databases">
        <title>Schlegella sp. ID0723 isolated from air conditioner.</title>
        <authorList>
            <person name="Kim D.Y."/>
            <person name="Kim D.-U."/>
        </authorList>
    </citation>
    <scope>NUCLEOTIDE SEQUENCE [LARGE SCALE GENOMIC DNA]</scope>
    <source>
        <strain evidence="9 10">ID0723</strain>
    </source>
</reference>
<sequence>MRLRLPDLLATRKGRLAAFFLLYVTEGLPLGFTAIALAAQMRRGGMGPAAIGVFVASLYLPWAFKWVAGPFVDVFSSDRWGRRRAWILATQLGMVATLVAAMPIDYVGRIGLFTAIVLLHNVLCAVQDVAIDALAVRVLPPAERGAANGFMYAGASVGQAIGGAGVLLLSAWMPFQATYLVVAGAILLITLFVVLPLKEPPLVPAEAAPAGLVSVRRRLGAFVGDAWRAFTGSRAAAVGVVVALLPAGAYALSLALQSNLAVELGFSNSELAHLTLASTVAFGLACVVGGWLSDRFGRRRMLALFIVLTVLPTLWLAWTLWRAGWVVPLDLHIANRPQPSGKLLLTFWTVTVVYNVFQGLYYGVRSALYMDITTPRVAATQFTAYMAMLNLVISYTAWWQGHAVVRWGYPVTLALDAAVGLLCLFLLPLMKPPAAAEPAVAAGRPSDATFAPETPMPHGDEPLAAPTGAAFAGAAPQTSGTLAPVDAPARIDQPDAETSHADAEAARAPESAGPAGAAAGDPAASPGRAGPVQPAAAEPSAPTVPAAGLSRPPPPTP</sequence>
<dbReference type="Pfam" id="PF07690">
    <property type="entry name" value="MFS_1"/>
    <property type="match status" value="1"/>
</dbReference>
<dbReference type="Proteomes" id="UP000529637">
    <property type="component" value="Unassembled WGS sequence"/>
</dbReference>
<dbReference type="PANTHER" id="PTHR12778">
    <property type="entry name" value="SOLUTE CARRIER FAMILY 33 ACETYL-COA TRANSPORTER -RELATED"/>
    <property type="match status" value="1"/>
</dbReference>
<feature type="transmembrane region" description="Helical" evidence="7">
    <location>
        <begin position="179"/>
        <end position="197"/>
    </location>
</feature>
<proteinExistence type="predicted"/>
<protein>
    <submittedName>
        <fullName evidence="9">MFS transporter</fullName>
    </submittedName>
</protein>
<evidence type="ECO:0000256" key="7">
    <source>
        <dbReference type="SAM" id="Phobius"/>
    </source>
</evidence>
<evidence type="ECO:0000256" key="1">
    <source>
        <dbReference type="ARBA" id="ARBA00004141"/>
    </source>
</evidence>
<dbReference type="InterPro" id="IPR011701">
    <property type="entry name" value="MFS"/>
</dbReference>
<dbReference type="Gene3D" id="1.20.1250.20">
    <property type="entry name" value="MFS general substrate transporter like domains"/>
    <property type="match status" value="2"/>
</dbReference>
<dbReference type="InterPro" id="IPR036259">
    <property type="entry name" value="MFS_trans_sf"/>
</dbReference>
<evidence type="ECO:0000256" key="2">
    <source>
        <dbReference type="ARBA" id="ARBA00022448"/>
    </source>
</evidence>
<dbReference type="AlphaFoldDB" id="A0A7Y6TV48"/>
<dbReference type="SUPFAM" id="SSF103473">
    <property type="entry name" value="MFS general substrate transporter"/>
    <property type="match status" value="1"/>
</dbReference>
<keyword evidence="10" id="KW-1185">Reference proteome</keyword>
<dbReference type="PROSITE" id="PS50850">
    <property type="entry name" value="MFS"/>
    <property type="match status" value="1"/>
</dbReference>
<keyword evidence="2" id="KW-0813">Transport</keyword>
<feature type="transmembrane region" description="Helical" evidence="7">
    <location>
        <begin position="341"/>
        <end position="361"/>
    </location>
</feature>
<organism evidence="9 10">
    <name type="scientific">Piscinibacter koreensis</name>
    <dbReference type="NCBI Taxonomy" id="2742824"/>
    <lineage>
        <taxon>Bacteria</taxon>
        <taxon>Pseudomonadati</taxon>
        <taxon>Pseudomonadota</taxon>
        <taxon>Betaproteobacteria</taxon>
        <taxon>Burkholderiales</taxon>
        <taxon>Sphaerotilaceae</taxon>
        <taxon>Piscinibacter</taxon>
    </lineage>
</organism>
<evidence type="ECO:0000256" key="3">
    <source>
        <dbReference type="ARBA" id="ARBA00022692"/>
    </source>
</evidence>
<gene>
    <name evidence="9" type="ORF">HQN59_02220</name>
</gene>
<dbReference type="PANTHER" id="PTHR12778:SF10">
    <property type="entry name" value="MAJOR FACILITATOR SUPERFAMILY DOMAIN-CONTAINING PROTEIN 3"/>
    <property type="match status" value="1"/>
</dbReference>
<evidence type="ECO:0000313" key="10">
    <source>
        <dbReference type="Proteomes" id="UP000529637"/>
    </source>
</evidence>
<feature type="region of interest" description="Disordered" evidence="6">
    <location>
        <begin position="445"/>
        <end position="467"/>
    </location>
</feature>
<name>A0A7Y6TV48_9BURK</name>
<feature type="region of interest" description="Disordered" evidence="6">
    <location>
        <begin position="494"/>
        <end position="557"/>
    </location>
</feature>
<evidence type="ECO:0000256" key="6">
    <source>
        <dbReference type="SAM" id="MobiDB-lite"/>
    </source>
</evidence>
<evidence type="ECO:0000256" key="5">
    <source>
        <dbReference type="ARBA" id="ARBA00023136"/>
    </source>
</evidence>
<dbReference type="EMBL" id="JABWMJ010000001">
    <property type="protein sequence ID" value="NUZ04566.1"/>
    <property type="molecule type" value="Genomic_DNA"/>
</dbReference>
<feature type="transmembrane region" description="Helical" evidence="7">
    <location>
        <begin position="271"/>
        <end position="292"/>
    </location>
</feature>
<dbReference type="InterPro" id="IPR004752">
    <property type="entry name" value="AmpG_permease/AT-1"/>
</dbReference>
<comment type="caution">
    <text evidence="9">The sequence shown here is derived from an EMBL/GenBank/DDBJ whole genome shotgun (WGS) entry which is preliminary data.</text>
</comment>
<feature type="compositionally biased region" description="Basic and acidic residues" evidence="6">
    <location>
        <begin position="497"/>
        <end position="507"/>
    </location>
</feature>
<feature type="compositionally biased region" description="Low complexity" evidence="6">
    <location>
        <begin position="508"/>
        <end position="531"/>
    </location>
</feature>